<dbReference type="Proteomes" id="UP000688137">
    <property type="component" value="Unassembled WGS sequence"/>
</dbReference>
<name>A0A8S1MUZ8_PARPR</name>
<sequence>MRVNSLLMDKNQQQNLFMALQEYSMPVNNLSANNEILVNLNKNWQVKVWKLKIGKCLKILESTVYYQIRILIQYSLHLITYDYIHLKAESLINNIKEIVD</sequence>
<evidence type="ECO:0000313" key="2">
    <source>
        <dbReference type="Proteomes" id="UP000688137"/>
    </source>
</evidence>
<keyword evidence="2" id="KW-1185">Reference proteome</keyword>
<reference evidence="1" key="1">
    <citation type="submission" date="2021-01" db="EMBL/GenBank/DDBJ databases">
        <authorList>
            <consortium name="Genoscope - CEA"/>
            <person name="William W."/>
        </authorList>
    </citation>
    <scope>NUCLEOTIDE SEQUENCE</scope>
</reference>
<proteinExistence type="predicted"/>
<evidence type="ECO:0000313" key="1">
    <source>
        <dbReference type="EMBL" id="CAD8081146.1"/>
    </source>
</evidence>
<protein>
    <submittedName>
        <fullName evidence="1">Uncharacterized protein</fullName>
    </submittedName>
</protein>
<dbReference type="AlphaFoldDB" id="A0A8S1MUZ8"/>
<accession>A0A8S1MUZ8</accession>
<organism evidence="1 2">
    <name type="scientific">Paramecium primaurelia</name>
    <dbReference type="NCBI Taxonomy" id="5886"/>
    <lineage>
        <taxon>Eukaryota</taxon>
        <taxon>Sar</taxon>
        <taxon>Alveolata</taxon>
        <taxon>Ciliophora</taxon>
        <taxon>Intramacronucleata</taxon>
        <taxon>Oligohymenophorea</taxon>
        <taxon>Peniculida</taxon>
        <taxon>Parameciidae</taxon>
        <taxon>Paramecium</taxon>
    </lineage>
</organism>
<gene>
    <name evidence="1" type="ORF">PPRIM_AZ9-3.1.T0650073</name>
</gene>
<dbReference type="EMBL" id="CAJJDM010000067">
    <property type="protein sequence ID" value="CAD8081146.1"/>
    <property type="molecule type" value="Genomic_DNA"/>
</dbReference>
<comment type="caution">
    <text evidence="1">The sequence shown here is derived from an EMBL/GenBank/DDBJ whole genome shotgun (WGS) entry which is preliminary data.</text>
</comment>